<evidence type="ECO:0000313" key="3">
    <source>
        <dbReference type="Proteomes" id="UP000326950"/>
    </source>
</evidence>
<evidence type="ECO:0000313" key="2">
    <source>
        <dbReference type="EMBL" id="KAE8164879.1"/>
    </source>
</evidence>
<proteinExistence type="predicted"/>
<dbReference type="EMBL" id="ML738604">
    <property type="protein sequence ID" value="KAE8164879.1"/>
    <property type="molecule type" value="Genomic_DNA"/>
</dbReference>
<feature type="compositionally biased region" description="Basic and acidic residues" evidence="1">
    <location>
        <begin position="45"/>
        <end position="73"/>
    </location>
</feature>
<name>A0A5N6V1Q3_ASPTM</name>
<accession>A0A5N6V1Q3</accession>
<sequence length="125" mass="13991">MYSYSCGITPQAATSSLQVPMLACSTSHLWFALFVVTARAQDSGLRNHADREENRCGEGNRRSFKPHQAEHRKSIIGRDQRLARQGQLWRVQVESLDCRLMSDRLNVVMPKRVILAGVGHGGKEG</sequence>
<feature type="region of interest" description="Disordered" evidence="1">
    <location>
        <begin position="44"/>
        <end position="73"/>
    </location>
</feature>
<keyword evidence="3" id="KW-1185">Reference proteome</keyword>
<dbReference type="Proteomes" id="UP000326950">
    <property type="component" value="Unassembled WGS sequence"/>
</dbReference>
<evidence type="ECO:0000256" key="1">
    <source>
        <dbReference type="SAM" id="MobiDB-lite"/>
    </source>
</evidence>
<organism evidence="2 3">
    <name type="scientific">Aspergillus tamarii</name>
    <dbReference type="NCBI Taxonomy" id="41984"/>
    <lineage>
        <taxon>Eukaryota</taxon>
        <taxon>Fungi</taxon>
        <taxon>Dikarya</taxon>
        <taxon>Ascomycota</taxon>
        <taxon>Pezizomycotina</taxon>
        <taxon>Eurotiomycetes</taxon>
        <taxon>Eurotiomycetidae</taxon>
        <taxon>Eurotiales</taxon>
        <taxon>Aspergillaceae</taxon>
        <taxon>Aspergillus</taxon>
        <taxon>Aspergillus subgen. Circumdati</taxon>
    </lineage>
</organism>
<reference evidence="2 3" key="1">
    <citation type="submission" date="2019-04" db="EMBL/GenBank/DDBJ databases">
        <title>Friends and foes A comparative genomics study of 23 Aspergillus species from section Flavi.</title>
        <authorList>
            <consortium name="DOE Joint Genome Institute"/>
            <person name="Kjaerbolling I."/>
            <person name="Vesth T."/>
            <person name="Frisvad J.C."/>
            <person name="Nybo J.L."/>
            <person name="Theobald S."/>
            <person name="Kildgaard S."/>
            <person name="Isbrandt T."/>
            <person name="Kuo A."/>
            <person name="Sato A."/>
            <person name="Lyhne E.K."/>
            <person name="Kogle M.E."/>
            <person name="Wiebenga A."/>
            <person name="Kun R.S."/>
            <person name="Lubbers R.J."/>
            <person name="Makela M.R."/>
            <person name="Barry K."/>
            <person name="Chovatia M."/>
            <person name="Clum A."/>
            <person name="Daum C."/>
            <person name="Haridas S."/>
            <person name="He G."/>
            <person name="LaButti K."/>
            <person name="Lipzen A."/>
            <person name="Mondo S."/>
            <person name="Riley R."/>
            <person name="Salamov A."/>
            <person name="Simmons B.A."/>
            <person name="Magnuson J.K."/>
            <person name="Henrissat B."/>
            <person name="Mortensen U.H."/>
            <person name="Larsen T.O."/>
            <person name="Devries R.P."/>
            <person name="Grigoriev I.V."/>
            <person name="Machida M."/>
            <person name="Baker S.E."/>
            <person name="Andersen M.R."/>
        </authorList>
    </citation>
    <scope>NUCLEOTIDE SEQUENCE [LARGE SCALE GENOMIC DNA]</scope>
    <source>
        <strain evidence="2 3">CBS 117626</strain>
    </source>
</reference>
<gene>
    <name evidence="2" type="ORF">BDV40DRAFT_259449</name>
</gene>
<protein>
    <submittedName>
        <fullName evidence="2">Uncharacterized protein</fullName>
    </submittedName>
</protein>
<dbReference type="AlphaFoldDB" id="A0A5N6V1Q3"/>